<organism evidence="3 4">
    <name type="scientific">Beijerinckia indica subsp. indica (strain ATCC 9039 / DSM 1715 / NCIMB 8712)</name>
    <dbReference type="NCBI Taxonomy" id="395963"/>
    <lineage>
        <taxon>Bacteria</taxon>
        <taxon>Pseudomonadati</taxon>
        <taxon>Pseudomonadota</taxon>
        <taxon>Alphaproteobacteria</taxon>
        <taxon>Hyphomicrobiales</taxon>
        <taxon>Beijerinckiaceae</taxon>
        <taxon>Beijerinckia</taxon>
    </lineage>
</organism>
<keyword evidence="4" id="KW-1185">Reference proteome</keyword>
<name>B2IBF5_BEII9</name>
<accession>B2IBF5</accession>
<dbReference type="EMBL" id="CP001016">
    <property type="protein sequence ID" value="ACB96581.1"/>
    <property type="molecule type" value="Genomic_DNA"/>
</dbReference>
<dbReference type="KEGG" id="bid:Bind_3019"/>
<evidence type="ECO:0000256" key="1">
    <source>
        <dbReference type="SAM" id="MobiDB-lite"/>
    </source>
</evidence>
<reference evidence="3 4" key="2">
    <citation type="journal article" date="2010" name="J. Bacteriol.">
        <title>Complete genome sequence of Beijerinckia indica subsp. indica.</title>
        <authorList>
            <person name="Tamas I."/>
            <person name="Dedysh S.N."/>
            <person name="Liesack W."/>
            <person name="Stott M.B."/>
            <person name="Alam M."/>
            <person name="Murrell J.C."/>
            <person name="Dunfield P.F."/>
        </authorList>
    </citation>
    <scope>NUCLEOTIDE SEQUENCE [LARGE SCALE GENOMIC DNA]</scope>
    <source>
        <strain evidence="4">ATCC 9039 / DSM 1715 / NCIMB 8712</strain>
    </source>
</reference>
<dbReference type="InterPro" id="IPR027275">
    <property type="entry name" value="PRC-brl_dom"/>
</dbReference>
<evidence type="ECO:0000313" key="4">
    <source>
        <dbReference type="Proteomes" id="UP000001695"/>
    </source>
</evidence>
<proteinExistence type="predicted"/>
<gene>
    <name evidence="3" type="ordered locus">Bind_3019</name>
</gene>
<feature type="compositionally biased region" description="Basic and acidic residues" evidence="1">
    <location>
        <begin position="21"/>
        <end position="30"/>
    </location>
</feature>
<protein>
    <submittedName>
        <fullName evidence="3">PRC-barrel domain protein</fullName>
    </submittedName>
</protein>
<sequence length="127" mass="14372">MENSNQTNPPPEETHALIASDRVEGTDVRRKNGDRIGEIARLMIDKKTGMVAYAVMSFGGFLGIGEDYYPIPWQKLTYNPDLDAYELEDLDVTKLENAPKIPREGTIDWSRMEGRGINDYYGVITPF</sequence>
<dbReference type="OrthoDB" id="7274881at2"/>
<dbReference type="SUPFAM" id="SSF50346">
    <property type="entry name" value="PRC-barrel domain"/>
    <property type="match status" value="1"/>
</dbReference>
<dbReference type="Proteomes" id="UP000001695">
    <property type="component" value="Chromosome"/>
</dbReference>
<dbReference type="PANTHER" id="PTHR36505:SF1">
    <property type="entry name" value="BLR1072 PROTEIN"/>
    <property type="match status" value="1"/>
</dbReference>
<dbReference type="Gene3D" id="2.30.30.240">
    <property type="entry name" value="PRC-barrel domain"/>
    <property type="match status" value="1"/>
</dbReference>
<dbReference type="STRING" id="395963.Bind_3019"/>
<dbReference type="Pfam" id="PF05239">
    <property type="entry name" value="PRC"/>
    <property type="match status" value="1"/>
</dbReference>
<evidence type="ECO:0000313" key="3">
    <source>
        <dbReference type="EMBL" id="ACB96581.1"/>
    </source>
</evidence>
<dbReference type="InterPro" id="IPR011033">
    <property type="entry name" value="PRC_barrel-like_sf"/>
</dbReference>
<feature type="region of interest" description="Disordered" evidence="1">
    <location>
        <begin position="1"/>
        <end position="30"/>
    </location>
</feature>
<dbReference type="eggNOG" id="COG3861">
    <property type="taxonomic scope" value="Bacteria"/>
</dbReference>
<dbReference type="AlphaFoldDB" id="B2IBF5"/>
<dbReference type="HOGENOM" id="CLU_108884_2_0_5"/>
<reference evidence="4" key="1">
    <citation type="submission" date="2008-03" db="EMBL/GenBank/DDBJ databases">
        <title>Complete sequence of chromosome of Beijerinckia indica subsp. indica ATCC 9039.</title>
        <authorList>
            <consortium name="US DOE Joint Genome Institute"/>
            <person name="Copeland A."/>
            <person name="Lucas S."/>
            <person name="Lapidus A."/>
            <person name="Glavina del Rio T."/>
            <person name="Dalin E."/>
            <person name="Tice H."/>
            <person name="Bruce D."/>
            <person name="Goodwin L."/>
            <person name="Pitluck S."/>
            <person name="LaButti K."/>
            <person name="Schmutz J."/>
            <person name="Larimer F."/>
            <person name="Land M."/>
            <person name="Hauser L."/>
            <person name="Kyrpides N."/>
            <person name="Mikhailova N."/>
            <person name="Dunfield P.F."/>
            <person name="Dedysh S.N."/>
            <person name="Liesack W."/>
            <person name="Saw J.H."/>
            <person name="Alam M."/>
            <person name="Chen Y."/>
            <person name="Murrell J.C."/>
            <person name="Richardson P."/>
        </authorList>
    </citation>
    <scope>NUCLEOTIDE SEQUENCE [LARGE SCALE GENOMIC DNA]</scope>
    <source>
        <strain evidence="4">ATCC 9039 / DSM 1715 / NCIMB 8712</strain>
    </source>
</reference>
<dbReference type="PANTHER" id="PTHR36505">
    <property type="entry name" value="BLR1072 PROTEIN"/>
    <property type="match status" value="1"/>
</dbReference>
<dbReference type="RefSeq" id="WP_012385930.1">
    <property type="nucleotide sequence ID" value="NC_010581.1"/>
</dbReference>
<feature type="domain" description="PRC-barrel" evidence="2">
    <location>
        <begin position="20"/>
        <end position="85"/>
    </location>
</feature>
<evidence type="ECO:0000259" key="2">
    <source>
        <dbReference type="Pfam" id="PF05239"/>
    </source>
</evidence>